<name>A0A6S6Y696_9PROT</name>
<dbReference type="PANTHER" id="PTHR33525">
    <property type="match status" value="1"/>
</dbReference>
<dbReference type="PROSITE" id="PS51833">
    <property type="entry name" value="HDOD"/>
    <property type="match status" value="1"/>
</dbReference>
<dbReference type="KEGG" id="doe:DENOEST_0943"/>
<gene>
    <name evidence="1" type="ORF">DENOEST_0943</name>
</gene>
<dbReference type="PANTHER" id="PTHR33525:SF6">
    <property type="entry name" value="HDOD DOMAIN-CONTAINING PROTEIN"/>
    <property type="match status" value="1"/>
</dbReference>
<evidence type="ECO:0000313" key="2">
    <source>
        <dbReference type="Proteomes" id="UP000515733"/>
    </source>
</evidence>
<dbReference type="AlphaFoldDB" id="A0A6S6Y696"/>
<dbReference type="EMBL" id="LR778301">
    <property type="protein sequence ID" value="CAB1368108.1"/>
    <property type="molecule type" value="Genomic_DNA"/>
</dbReference>
<evidence type="ECO:0000313" key="1">
    <source>
        <dbReference type="EMBL" id="CAB1368108.1"/>
    </source>
</evidence>
<accession>A0A6S6Y696</accession>
<dbReference type="Pfam" id="PF08668">
    <property type="entry name" value="HDOD"/>
    <property type="match status" value="1"/>
</dbReference>
<sequence length="297" mass="32923">MSEGIGISTSAVDSHRVGALLESSIRDIDIPPRPAILERIVTEMHRDEPDFMHLSIIISADVSLAAGLIKTANSPYFGIRRKVRSIKEALMVLGLRAASHAIAGLVLRQIFPPTPTMERFWDSSARIARLSGWLAQHNPGGVWVQPEDAYTFGLFRDCGIPVLLKRIHHYPEILDDANRDAILAFTAVEEAALPTNHAIVGCLLAQSWWLPEELCLAIRHHHNGTALEENGSEIPVISQGLIAHAQLAEYLVQHHTGRSLTREWDKLGDACLRLLNLTEENLERLREESAEVATAED</sequence>
<dbReference type="Proteomes" id="UP000515733">
    <property type="component" value="Chromosome"/>
</dbReference>
<dbReference type="OrthoDB" id="9784953at2"/>
<dbReference type="InterPro" id="IPR013976">
    <property type="entry name" value="HDOD"/>
</dbReference>
<protein>
    <submittedName>
        <fullName evidence="1">Putative signal transduction protein</fullName>
    </submittedName>
</protein>
<proteinExistence type="predicted"/>
<reference evidence="1 2" key="1">
    <citation type="submission" date="2020-03" db="EMBL/GenBank/DDBJ databases">
        <authorList>
            <consortium name="Genoscope - CEA"/>
            <person name="William W."/>
        </authorList>
    </citation>
    <scope>NUCLEOTIDE SEQUENCE [LARGE SCALE GENOMIC DNA]</scope>
    <source>
        <strain evidence="2">DSM 16959</strain>
    </source>
</reference>
<dbReference type="Gene3D" id="1.10.3210.10">
    <property type="entry name" value="Hypothetical protein af1432"/>
    <property type="match status" value="1"/>
</dbReference>
<dbReference type="InterPro" id="IPR052340">
    <property type="entry name" value="RNase_Y/CdgJ"/>
</dbReference>
<keyword evidence="2" id="KW-1185">Reference proteome</keyword>
<dbReference type="RefSeq" id="WP_145771704.1">
    <property type="nucleotide sequence ID" value="NZ_LR778301.1"/>
</dbReference>
<organism evidence="1 2">
    <name type="scientific">Denitratisoma oestradiolicum</name>
    <dbReference type="NCBI Taxonomy" id="311182"/>
    <lineage>
        <taxon>Bacteria</taxon>
        <taxon>Pseudomonadati</taxon>
        <taxon>Pseudomonadota</taxon>
        <taxon>Betaproteobacteria</taxon>
        <taxon>Nitrosomonadales</taxon>
        <taxon>Sterolibacteriaceae</taxon>
        <taxon>Denitratisoma</taxon>
    </lineage>
</organism>
<dbReference type="SUPFAM" id="SSF109604">
    <property type="entry name" value="HD-domain/PDEase-like"/>
    <property type="match status" value="1"/>
</dbReference>